<protein>
    <submittedName>
        <fullName evidence="2">Class I SAM-dependent methyltransferase</fullName>
        <ecNumber evidence="2">2.1.1.-</ecNumber>
    </submittedName>
</protein>
<dbReference type="EMBL" id="JBFOHL010000006">
    <property type="protein sequence ID" value="MEW9624244.1"/>
    <property type="molecule type" value="Genomic_DNA"/>
</dbReference>
<comment type="caution">
    <text evidence="2">The sequence shown here is derived from an EMBL/GenBank/DDBJ whole genome shotgun (WGS) entry which is preliminary data.</text>
</comment>
<keyword evidence="3" id="KW-1185">Reference proteome</keyword>
<dbReference type="GO" id="GO:0008168">
    <property type="term" value="F:methyltransferase activity"/>
    <property type="evidence" value="ECO:0007669"/>
    <property type="project" value="UniProtKB-KW"/>
</dbReference>
<dbReference type="GO" id="GO:0032259">
    <property type="term" value="P:methylation"/>
    <property type="evidence" value="ECO:0007669"/>
    <property type="project" value="UniProtKB-KW"/>
</dbReference>
<dbReference type="EC" id="2.1.1.-" evidence="2"/>
<dbReference type="PANTHER" id="PTHR43861:SF3">
    <property type="entry name" value="PUTATIVE (AFU_ORTHOLOGUE AFUA_2G14390)-RELATED"/>
    <property type="match status" value="1"/>
</dbReference>
<dbReference type="PANTHER" id="PTHR43861">
    <property type="entry name" value="TRANS-ACONITATE 2-METHYLTRANSFERASE-RELATED"/>
    <property type="match status" value="1"/>
</dbReference>
<accession>A0ABV3QQB2</accession>
<keyword evidence="1 2" id="KW-0808">Transferase</keyword>
<dbReference type="InterPro" id="IPR029063">
    <property type="entry name" value="SAM-dependent_MTases_sf"/>
</dbReference>
<organism evidence="2 3">
    <name type="scientific">Rhodanobacter geophilus</name>
    <dbReference type="NCBI Taxonomy" id="3162488"/>
    <lineage>
        <taxon>Bacteria</taxon>
        <taxon>Pseudomonadati</taxon>
        <taxon>Pseudomonadota</taxon>
        <taxon>Gammaproteobacteria</taxon>
        <taxon>Lysobacterales</taxon>
        <taxon>Rhodanobacteraceae</taxon>
        <taxon>Rhodanobacter</taxon>
    </lineage>
</organism>
<dbReference type="Gene3D" id="3.40.50.150">
    <property type="entry name" value="Vaccinia Virus protein VP39"/>
    <property type="match status" value="1"/>
</dbReference>
<evidence type="ECO:0000256" key="1">
    <source>
        <dbReference type="ARBA" id="ARBA00022679"/>
    </source>
</evidence>
<dbReference type="RefSeq" id="WP_367844550.1">
    <property type="nucleotide sequence ID" value="NZ_JBFOHL010000006.1"/>
</dbReference>
<keyword evidence="2" id="KW-0489">Methyltransferase</keyword>
<dbReference type="Proteomes" id="UP001556170">
    <property type="component" value="Unassembled WGS sequence"/>
</dbReference>
<gene>
    <name evidence="2" type="ORF">ABQJ56_08375</name>
</gene>
<sequence>MTREAITDVYAHANPVFVRAVRAHTAQAEVLDVGCWNGTLGRVLMRESQAIVDGIERDATQAEAARAAGYRRVDVVDLDDGVPPAGGRTYDFVLFGDVLEHLVHPECALAALVPRLKPDGRAILSLPNVAFAANRLTHLLGHWDYKDYGILDRTHLRFFTKDSMIALIEGAGLRVVRIDGYVGLHKYPALIREPLRFLGRVWPSLFAIQIVLEAVPASKLEAG</sequence>
<dbReference type="CDD" id="cd02440">
    <property type="entry name" value="AdoMet_MTases"/>
    <property type="match status" value="1"/>
</dbReference>
<name>A0ABV3QQB2_9GAMM</name>
<dbReference type="Pfam" id="PF13489">
    <property type="entry name" value="Methyltransf_23"/>
    <property type="match status" value="1"/>
</dbReference>
<proteinExistence type="predicted"/>
<reference evidence="2 3" key="1">
    <citation type="submission" date="2024-06" db="EMBL/GenBank/DDBJ databases">
        <authorList>
            <person name="Woo H."/>
        </authorList>
    </citation>
    <scope>NUCLEOTIDE SEQUENCE [LARGE SCALE GENOMIC DNA]</scope>
    <source>
        <strain evidence="2 3">S2-g</strain>
    </source>
</reference>
<evidence type="ECO:0000313" key="3">
    <source>
        <dbReference type="Proteomes" id="UP001556170"/>
    </source>
</evidence>
<evidence type="ECO:0000313" key="2">
    <source>
        <dbReference type="EMBL" id="MEW9624244.1"/>
    </source>
</evidence>
<dbReference type="SUPFAM" id="SSF53335">
    <property type="entry name" value="S-adenosyl-L-methionine-dependent methyltransferases"/>
    <property type="match status" value="1"/>
</dbReference>